<dbReference type="InterPro" id="IPR050657">
    <property type="entry name" value="Ankyrin_repeat_domain"/>
</dbReference>
<feature type="region of interest" description="Disordered" evidence="4">
    <location>
        <begin position="1276"/>
        <end position="1332"/>
    </location>
</feature>
<dbReference type="InterPro" id="IPR036770">
    <property type="entry name" value="Ankyrin_rpt-contain_sf"/>
</dbReference>
<feature type="compositionally biased region" description="Pro residues" evidence="4">
    <location>
        <begin position="679"/>
        <end position="690"/>
    </location>
</feature>
<evidence type="ECO:0000256" key="1">
    <source>
        <dbReference type="ARBA" id="ARBA00023054"/>
    </source>
</evidence>
<evidence type="ECO:0008006" key="9">
    <source>
        <dbReference type="Google" id="ProtNLM"/>
    </source>
</evidence>
<dbReference type="Pfam" id="PF13857">
    <property type="entry name" value="Ank_5"/>
    <property type="match status" value="1"/>
</dbReference>
<feature type="coiled-coil region" evidence="3">
    <location>
        <begin position="1883"/>
        <end position="1910"/>
    </location>
</feature>
<dbReference type="SMART" id="SM00248">
    <property type="entry name" value="ANK"/>
    <property type="match status" value="6"/>
</dbReference>
<accession>A0A8T2MQ99</accession>
<dbReference type="EMBL" id="JAFBMS010000961">
    <property type="protein sequence ID" value="KAG9329736.1"/>
    <property type="molecule type" value="Genomic_DNA"/>
</dbReference>
<proteinExistence type="predicted"/>
<feature type="region of interest" description="Disordered" evidence="4">
    <location>
        <begin position="1447"/>
        <end position="1474"/>
    </location>
</feature>
<dbReference type="PROSITE" id="PS50088">
    <property type="entry name" value="ANK_REPEAT"/>
    <property type="match status" value="5"/>
</dbReference>
<gene>
    <name evidence="7" type="ORF">JZ751_029898</name>
</gene>
<dbReference type="SUPFAM" id="SSF48403">
    <property type="entry name" value="Ankyrin repeat"/>
    <property type="match status" value="1"/>
</dbReference>
<feature type="domain" description="DUF3496" evidence="5">
    <location>
        <begin position="1890"/>
        <end position="1974"/>
    </location>
</feature>
<reference evidence="7" key="1">
    <citation type="thesis" date="2021" institute="BYU ScholarsArchive" country="Provo, UT, USA">
        <title>Applications of and Algorithms for Genome Assembly and Genomic Analyses with an Emphasis on Marine Teleosts.</title>
        <authorList>
            <person name="Pickett B.D."/>
        </authorList>
    </citation>
    <scope>NUCLEOTIDE SEQUENCE</scope>
    <source>
        <strain evidence="7">HI-2016</strain>
    </source>
</reference>
<dbReference type="OrthoDB" id="366390at2759"/>
<feature type="compositionally biased region" description="Basic and acidic residues" evidence="4">
    <location>
        <begin position="605"/>
        <end position="619"/>
    </location>
</feature>
<evidence type="ECO:0000313" key="8">
    <source>
        <dbReference type="Proteomes" id="UP000824540"/>
    </source>
</evidence>
<feature type="compositionally biased region" description="Polar residues" evidence="4">
    <location>
        <begin position="1307"/>
        <end position="1322"/>
    </location>
</feature>
<feature type="region of interest" description="Disordered" evidence="4">
    <location>
        <begin position="256"/>
        <end position="534"/>
    </location>
</feature>
<feature type="domain" description="CCDC144C-like coiled-coil" evidence="6">
    <location>
        <begin position="1046"/>
        <end position="1525"/>
    </location>
</feature>
<feature type="coiled-coil region" evidence="3">
    <location>
        <begin position="1939"/>
        <end position="1966"/>
    </location>
</feature>
<evidence type="ECO:0000256" key="2">
    <source>
        <dbReference type="PROSITE-ProRule" id="PRU00023"/>
    </source>
</evidence>
<dbReference type="InterPro" id="IPR021885">
    <property type="entry name" value="DUF3496"/>
</dbReference>
<feature type="compositionally biased region" description="Polar residues" evidence="4">
    <location>
        <begin position="806"/>
        <end position="841"/>
    </location>
</feature>
<feature type="coiled-coil region" evidence="3">
    <location>
        <begin position="1780"/>
        <end position="1838"/>
    </location>
</feature>
<feature type="compositionally biased region" description="Basic and acidic residues" evidence="4">
    <location>
        <begin position="577"/>
        <end position="594"/>
    </location>
</feature>
<feature type="coiled-coil region" evidence="3">
    <location>
        <begin position="1666"/>
        <end position="1721"/>
    </location>
</feature>
<feature type="compositionally biased region" description="Basic and acidic residues" evidence="4">
    <location>
        <begin position="353"/>
        <end position="365"/>
    </location>
</feature>
<dbReference type="InterPro" id="IPR039497">
    <property type="entry name" value="CC144C-like_CC_dom"/>
</dbReference>
<sequence length="2095" mass="233827">MKKIFSFAKKKKGFSPNSSDTGSVLSVGYEIKEKDLSKVHKAASSGDLAKLKQLAKKNDLSQLDKENRTPLHIACANGHAEVVHFLVESKAKLNLCDNQNRSPLMKAVQSQQERCVATLLEHDADPNLVDINGNTALHLAALIPSISMAVQLLEHEANINAQNKDGCTPLTLAVTENHAEMAEFLLKEGADVNATDQGERTSLMIAACNGQISMVRLLLRYNADIMIKDEKGWTSDDYAVMNGHHACSHLIIEHGTKGKAQASPSHLVPGRKKRAAMLGSPEQKAEAGLTLGGPATDREVDEDDSLAESLSRASKRGTGDSWPSSDEDDDLDFSPKKPQKPNLKKLMSASHKGRTDVEADVDRSSSECLSEQESAGGAKKTPSLPMAVVPAATSPNPASLPPTCFFKCPQATSTPPSHCRKDEDSTEEDEDGDDDNDDDNDDDEQVDEETKEEEEEEGGEVYDVNKHDQEDQKLHFAAGGPLQKSESSKDVKRDFLSELGLEGGEEEESAWDSESGSDSPGKQHGVPQSPVKTHRVMASISEENTEDLFYVPSFLRGSRHSRMANLEPARRVVRMGDHAALDSKEDSLDKKSVWKAEPASSSPKPAEKPKEEAIKKTDLMEELGLGDADDLEDGSDWDTASTASRTAPGPKLALPMEEELRDSSPVPAQSPAALGKDTPTPPAQTPPLPSPRSSTSRSAFQPLPHPRARKPQPVRAESEEESDWDSESVTPASSPGKTVKPKPSIPEKKAISKPDGPARPRDLSPEDGGSEGNTESVEEPPKVGGEKKKIISEVQRPGASWDIEGSSRQLVQESKNSKTHQTSQSPQLTAQQGSKKGNGISSKDHEPKIRDTPPQRDLPKSPKSPSREQEGDGVNLGERITQRPWAGPPTLTHPNGDLLSVFDDSTVSEVSEDNGRSPPPGNPRAKGPREREMADDFDELTQSSDTPTEDADSPTSGYRNASLLIQQLDSSSIDSVSMVKLQNMFHEYERTIQRERGRYGLLADKVSQLEEERAELRRSLEEAREGRALLERQQLELETDLNNLRFALKQEQEKHRNASMLYEKGREQLHKKEEQQRAEAEERQRLELSMRNLELEMRALVNNMKQLEEDRSEAQRMLSQERSARALQESILSSHLRKQREIEEENRRNLSKSNELSEASDRERELVQQSRSLQEEVTALQMELERARAHSRQEESRLSEEGEALKEKLEDVRRDLKLSEEALAQTVFQFNSQLTSLKADGSVAAAKLEHERQAREKLEAEAESARARLASALQEVERSQAARAETERTLQRERDEWQRAQEKRNTEATSQRESIHSLSQRLGKSEAKANSLENECHRSALALTEKTLLLETVEREREQALARLKEQDAALLAEREQCSKAAARLEALQERLGQAQSENMLLRQQLEEAHSKGVVKERAVTDAQERFGDLLAKLRADSEERVHMVEERSKELGAKNAELREQVHKQEQERTEREATLRQLQQELADSLKKLSMSEASLEVNTRYRSDLEEEKLRLQKEMDRLKGKLQDSEEQYVQADRRVHSLKSTMDEKEREIVTASQRLQEALSASTAAEKTIKQLEEAVQRLEIENARLEAAAKQQTNKIEALQKGAQEAALVRNRLEGLVTDLQGAKINLEDQLSREVQKQSVLSHNAQGSHQLWEEELKTRSRLGLRLAELEKEKGELSTQMEIEKKKAKKIAEQKKSVDSRLEQEMKRNTDLQKEMYRLRTLVKTAKKKLREQEGGDLASPLSSLRGDIGHRQLESEAAIGRMKSRVDELALQLDKEALKSSRLEAVNSELKEQLSSLKSLSRSHERLERSKRQLEEELSGLRRQVETSMMDQSQADQYRRETEERARQEIRRKLEEVNLFLQTQAASQEALEQIKAANEASLRAQLEQRIRDLESELARVRTSQQDSLSQRDSTKTELDRYRELYTEELRLRKALATKLERSNERLAEANTKLLSERQRSKSLIASSMANGGLAGPSLDVGQLGSVGAYGATLGPLSRSLSLGGSFLSPVGEGHNSRVEAYLAKMQNELEKNISKELDHAAVELEGGAARLSPVGSAAGSQKTLNADQDPVTRATQQYLEVLKKNYMI</sequence>
<feature type="compositionally biased region" description="Basic and acidic residues" evidence="4">
    <location>
        <begin position="486"/>
        <end position="496"/>
    </location>
</feature>
<feature type="compositionally biased region" description="Basic and acidic residues" evidence="4">
    <location>
        <begin position="779"/>
        <end position="791"/>
    </location>
</feature>
<evidence type="ECO:0000313" key="7">
    <source>
        <dbReference type="EMBL" id="KAG9329736.1"/>
    </source>
</evidence>
<keyword evidence="8" id="KW-1185">Reference proteome</keyword>
<feature type="repeat" description="ANK" evidence="2">
    <location>
        <begin position="132"/>
        <end position="164"/>
    </location>
</feature>
<feature type="region of interest" description="Disordered" evidence="4">
    <location>
        <begin position="577"/>
        <end position="958"/>
    </location>
</feature>
<protein>
    <recommendedName>
        <fullName evidence="9">Ankyrin repeat domain-containing protein 26</fullName>
    </recommendedName>
</protein>
<dbReference type="Pfam" id="PF12001">
    <property type="entry name" value="DUF3496"/>
    <property type="match status" value="1"/>
</dbReference>
<evidence type="ECO:0000256" key="4">
    <source>
        <dbReference type="SAM" id="MobiDB-lite"/>
    </source>
</evidence>
<evidence type="ECO:0000259" key="6">
    <source>
        <dbReference type="Pfam" id="PF14915"/>
    </source>
</evidence>
<feature type="compositionally biased region" description="Acidic residues" evidence="4">
    <location>
        <begin position="627"/>
        <end position="636"/>
    </location>
</feature>
<organism evidence="7 8">
    <name type="scientific">Albula glossodonta</name>
    <name type="common">roundjaw bonefish</name>
    <dbReference type="NCBI Taxonomy" id="121402"/>
    <lineage>
        <taxon>Eukaryota</taxon>
        <taxon>Metazoa</taxon>
        <taxon>Chordata</taxon>
        <taxon>Craniata</taxon>
        <taxon>Vertebrata</taxon>
        <taxon>Euteleostomi</taxon>
        <taxon>Actinopterygii</taxon>
        <taxon>Neopterygii</taxon>
        <taxon>Teleostei</taxon>
        <taxon>Albuliformes</taxon>
        <taxon>Albulidae</taxon>
        <taxon>Albula</taxon>
    </lineage>
</organism>
<feature type="compositionally biased region" description="Basic and acidic residues" evidence="4">
    <location>
        <begin position="1183"/>
        <end position="1204"/>
    </location>
</feature>
<feature type="compositionally biased region" description="Basic and acidic residues" evidence="4">
    <location>
        <begin position="842"/>
        <end position="870"/>
    </location>
</feature>
<keyword evidence="2" id="KW-0040">ANK repeat</keyword>
<dbReference type="Gene3D" id="1.25.40.20">
    <property type="entry name" value="Ankyrin repeat-containing domain"/>
    <property type="match status" value="2"/>
</dbReference>
<feature type="compositionally biased region" description="Acidic residues" evidence="4">
    <location>
        <begin position="424"/>
        <end position="460"/>
    </location>
</feature>
<dbReference type="PROSITE" id="PS50297">
    <property type="entry name" value="ANK_REP_REGION"/>
    <property type="match status" value="4"/>
</dbReference>
<feature type="region of interest" description="Disordered" evidence="4">
    <location>
        <begin position="1136"/>
        <end position="1204"/>
    </location>
</feature>
<dbReference type="Pfam" id="PF12796">
    <property type="entry name" value="Ank_2"/>
    <property type="match status" value="1"/>
</dbReference>
<evidence type="ECO:0000259" key="5">
    <source>
        <dbReference type="Pfam" id="PF12001"/>
    </source>
</evidence>
<feature type="compositionally biased region" description="Low complexity" evidence="4">
    <location>
        <begin position="595"/>
        <end position="604"/>
    </location>
</feature>
<dbReference type="PANTHER" id="PTHR24147">
    <property type="entry name" value="ANKYRIN REPEAT DOMAIN 36-RELATED"/>
    <property type="match status" value="1"/>
</dbReference>
<dbReference type="Pfam" id="PF14915">
    <property type="entry name" value="CCDC144C"/>
    <property type="match status" value="1"/>
</dbReference>
<feature type="compositionally biased region" description="Basic and acidic residues" evidence="4">
    <location>
        <begin position="1276"/>
        <end position="1306"/>
    </location>
</feature>
<feature type="compositionally biased region" description="Basic and acidic residues" evidence="4">
    <location>
        <begin position="745"/>
        <end position="764"/>
    </location>
</feature>
<dbReference type="InterPro" id="IPR002110">
    <property type="entry name" value="Ankyrin_rpt"/>
</dbReference>
<feature type="repeat" description="ANK" evidence="2">
    <location>
        <begin position="99"/>
        <end position="131"/>
    </location>
</feature>
<feature type="repeat" description="ANK" evidence="2">
    <location>
        <begin position="165"/>
        <end position="197"/>
    </location>
</feature>
<dbReference type="Pfam" id="PF00023">
    <property type="entry name" value="Ank"/>
    <property type="match status" value="1"/>
</dbReference>
<dbReference type="PANTHER" id="PTHR24147:SF53">
    <property type="entry name" value="ANKYRIN REPEAT DOMAIN 26"/>
    <property type="match status" value="1"/>
</dbReference>
<evidence type="ECO:0000256" key="3">
    <source>
        <dbReference type="SAM" id="Coils"/>
    </source>
</evidence>
<feature type="compositionally biased region" description="Basic and acidic residues" evidence="4">
    <location>
        <begin position="463"/>
        <end position="474"/>
    </location>
</feature>
<dbReference type="Proteomes" id="UP000824540">
    <property type="component" value="Unassembled WGS sequence"/>
</dbReference>
<feature type="repeat" description="ANK" evidence="2">
    <location>
        <begin position="198"/>
        <end position="230"/>
    </location>
</feature>
<feature type="compositionally biased region" description="Basic and acidic residues" evidence="4">
    <location>
        <begin position="1139"/>
        <end position="1148"/>
    </location>
</feature>
<feature type="repeat" description="ANK" evidence="2">
    <location>
        <begin position="66"/>
        <end position="98"/>
    </location>
</feature>
<dbReference type="PRINTS" id="PR01415">
    <property type="entry name" value="ANKYRIN"/>
</dbReference>
<comment type="caution">
    <text evidence="7">The sequence shown here is derived from an EMBL/GenBank/DDBJ whole genome shotgun (WGS) entry which is preliminary data.</text>
</comment>
<keyword evidence="1 3" id="KW-0175">Coiled coil</keyword>
<name>A0A8T2MQ99_9TELE</name>